<feature type="domain" description="Rubrerythrin diiron-binding" evidence="7">
    <location>
        <begin position="18"/>
        <end position="129"/>
    </location>
</feature>
<dbReference type="GO" id="GO:0012505">
    <property type="term" value="C:endomembrane system"/>
    <property type="evidence" value="ECO:0007669"/>
    <property type="project" value="UniProtKB-SubCell"/>
</dbReference>
<gene>
    <name evidence="8" type="ORF">L21SP4_00847</name>
</gene>
<dbReference type="RefSeq" id="WP_052881476.1">
    <property type="nucleotide sequence ID" value="NZ_CP010904.1"/>
</dbReference>
<dbReference type="EMBL" id="CP010904">
    <property type="protein sequence ID" value="AKJ64110.1"/>
    <property type="molecule type" value="Genomic_DNA"/>
</dbReference>
<dbReference type="STRING" id="1307763.L21SP4_00847"/>
<dbReference type="SUPFAM" id="SSF47240">
    <property type="entry name" value="Ferritin-like"/>
    <property type="match status" value="1"/>
</dbReference>
<dbReference type="CDD" id="cd02431">
    <property type="entry name" value="Ferritin_CCC1_C"/>
    <property type="match status" value="1"/>
</dbReference>
<protein>
    <recommendedName>
        <fullName evidence="7">Rubrerythrin diiron-binding domain-containing protein</fullName>
    </recommendedName>
</protein>
<feature type="coiled-coil region" evidence="5">
    <location>
        <begin position="88"/>
        <end position="115"/>
    </location>
</feature>
<dbReference type="InterPro" id="IPR009078">
    <property type="entry name" value="Ferritin-like_SF"/>
</dbReference>
<reference evidence="8 9" key="2">
    <citation type="journal article" date="2016" name="ISME J.">
        <title>Characterization of the first cultured representative of Verrucomicrobia subdivision 5 indicates the proposal of a novel phylum.</title>
        <authorList>
            <person name="Spring S."/>
            <person name="Bunk B."/>
            <person name="Sproer C."/>
            <person name="Schumann P."/>
            <person name="Rohde M."/>
            <person name="Tindall B.J."/>
            <person name="Klenk H.P."/>
        </authorList>
    </citation>
    <scope>NUCLEOTIDE SEQUENCE [LARGE SCALE GENOMIC DNA]</scope>
    <source>
        <strain evidence="8 9">L21-Fru-AB</strain>
    </source>
</reference>
<dbReference type="AlphaFoldDB" id="A0A0G3EH26"/>
<keyword evidence="4 6" id="KW-0472">Membrane</keyword>
<proteinExistence type="predicted"/>
<evidence type="ECO:0000313" key="8">
    <source>
        <dbReference type="EMBL" id="AKJ64110.1"/>
    </source>
</evidence>
<dbReference type="InterPro" id="IPR039376">
    <property type="entry name" value="Ferritin_CCC1_N"/>
</dbReference>
<feature type="transmembrane region" description="Helical" evidence="6">
    <location>
        <begin position="263"/>
        <end position="284"/>
    </location>
</feature>
<evidence type="ECO:0000259" key="7">
    <source>
        <dbReference type="Pfam" id="PF02915"/>
    </source>
</evidence>
<accession>A0A0G3EH26</accession>
<comment type="subcellular location">
    <subcellularLocation>
        <location evidence="1">Endomembrane system</location>
        <topology evidence="1">Multi-pass membrane protein</topology>
    </subcellularLocation>
</comment>
<feature type="transmembrane region" description="Helical" evidence="6">
    <location>
        <begin position="169"/>
        <end position="192"/>
    </location>
</feature>
<dbReference type="PATRIC" id="fig|1609981.3.peg.883"/>
<keyword evidence="2 6" id="KW-0812">Transmembrane</keyword>
<dbReference type="KEGG" id="vbl:L21SP4_00847"/>
<dbReference type="InterPro" id="IPR003251">
    <property type="entry name" value="Rr_diiron-bd_dom"/>
</dbReference>
<dbReference type="Pfam" id="PF01988">
    <property type="entry name" value="VIT1"/>
    <property type="match status" value="1"/>
</dbReference>
<feature type="transmembrane region" description="Helical" evidence="6">
    <location>
        <begin position="204"/>
        <end position="225"/>
    </location>
</feature>
<name>A0A0G3EH26_9BACT</name>
<evidence type="ECO:0000256" key="1">
    <source>
        <dbReference type="ARBA" id="ARBA00004127"/>
    </source>
</evidence>
<organism evidence="8 9">
    <name type="scientific">Kiritimatiella glycovorans</name>
    <dbReference type="NCBI Taxonomy" id="1307763"/>
    <lineage>
        <taxon>Bacteria</taxon>
        <taxon>Pseudomonadati</taxon>
        <taxon>Kiritimatiellota</taxon>
        <taxon>Kiritimatiellia</taxon>
        <taxon>Kiritimatiellales</taxon>
        <taxon>Kiritimatiellaceae</taxon>
        <taxon>Kiritimatiella</taxon>
    </lineage>
</organism>
<keyword evidence="3 6" id="KW-1133">Transmembrane helix</keyword>
<evidence type="ECO:0000256" key="5">
    <source>
        <dbReference type="SAM" id="Coils"/>
    </source>
</evidence>
<reference evidence="9" key="1">
    <citation type="submission" date="2015-02" db="EMBL/GenBank/DDBJ databases">
        <title>Description and complete genome sequence of the first cultured representative of the subdivision 5 of the Verrucomicrobia phylum.</title>
        <authorList>
            <person name="Spring S."/>
            <person name="Bunk B."/>
            <person name="Sproer C."/>
            <person name="Klenk H.-P."/>
        </authorList>
    </citation>
    <scope>NUCLEOTIDE SEQUENCE [LARGE SCALE GENOMIC DNA]</scope>
    <source>
        <strain evidence="9">L21-Fru-AB</strain>
    </source>
</reference>
<dbReference type="GO" id="GO:0016491">
    <property type="term" value="F:oxidoreductase activity"/>
    <property type="evidence" value="ECO:0007669"/>
    <property type="project" value="InterPro"/>
</dbReference>
<dbReference type="InterPro" id="IPR008217">
    <property type="entry name" value="Ccc1_fam"/>
</dbReference>
<evidence type="ECO:0000256" key="6">
    <source>
        <dbReference type="SAM" id="Phobius"/>
    </source>
</evidence>
<dbReference type="GO" id="GO:0046872">
    <property type="term" value="F:metal ion binding"/>
    <property type="evidence" value="ECO:0007669"/>
    <property type="project" value="InterPro"/>
</dbReference>
<evidence type="ECO:0000256" key="2">
    <source>
        <dbReference type="ARBA" id="ARBA00022692"/>
    </source>
</evidence>
<dbReference type="Proteomes" id="UP000035268">
    <property type="component" value="Chromosome"/>
</dbReference>
<evidence type="ECO:0000256" key="3">
    <source>
        <dbReference type="ARBA" id="ARBA00022989"/>
    </source>
</evidence>
<dbReference type="OrthoDB" id="9781287at2"/>
<keyword evidence="5" id="KW-0175">Coiled coil</keyword>
<dbReference type="CDD" id="cd01044">
    <property type="entry name" value="Ferritin_CCC1_N"/>
    <property type="match status" value="1"/>
</dbReference>
<dbReference type="Pfam" id="PF02915">
    <property type="entry name" value="Rubrerythrin"/>
    <property type="match status" value="1"/>
</dbReference>
<evidence type="ECO:0000313" key="9">
    <source>
        <dbReference type="Proteomes" id="UP000035268"/>
    </source>
</evidence>
<keyword evidence="9" id="KW-1185">Reference proteome</keyword>
<feature type="transmembrane region" description="Helical" evidence="6">
    <location>
        <begin position="231"/>
        <end position="251"/>
    </location>
</feature>
<feature type="transmembrane region" description="Helical" evidence="6">
    <location>
        <begin position="137"/>
        <end position="163"/>
    </location>
</feature>
<evidence type="ECO:0000256" key="4">
    <source>
        <dbReference type="ARBA" id="ARBA00023136"/>
    </source>
</evidence>
<dbReference type="GO" id="GO:0030026">
    <property type="term" value="P:intracellular manganese ion homeostasis"/>
    <property type="evidence" value="ECO:0007669"/>
    <property type="project" value="InterPro"/>
</dbReference>
<sequence length="292" mass="32818">MQTTTDPSTRALLLKFQRNEITEYHIYQSLAELPSASENAEVLRRIADDEKEHYELWKNYTGEDVEPDRKRVLFYTWISRVFGLTFGIKLMERNEDDAQDHYEELAGKIRDAERVFHDEEGHEEKLLRMIDEERLRYIRSVVLGLNDALVELTGALAGLSFALRNTELIALSGSITGFAAALSMAASEYLSAKAERQDRRPVKAALYTGTAYFITVALLILPYLVFGHYGVCLAFVLAEALGIIALFNYYLSVANDEPFRARFTEMSLLSLGVAAVSFLVGIAIRAGLGVET</sequence>
<dbReference type="GO" id="GO:0005384">
    <property type="term" value="F:manganese ion transmembrane transporter activity"/>
    <property type="evidence" value="ECO:0007669"/>
    <property type="project" value="InterPro"/>
</dbReference>